<evidence type="ECO:0000259" key="4">
    <source>
        <dbReference type="PROSITE" id="PS50097"/>
    </source>
</evidence>
<dbReference type="PROSITE" id="PS50088">
    <property type="entry name" value="ANK_REPEAT"/>
    <property type="match status" value="1"/>
</dbReference>
<dbReference type="SUPFAM" id="SSF48403">
    <property type="entry name" value="Ankyrin repeat"/>
    <property type="match status" value="1"/>
</dbReference>
<dbReference type="STRING" id="1071380.I2H9W9"/>
<dbReference type="GeneID" id="14498353"/>
<name>I2H9W9_HENB6</name>
<dbReference type="InParanoid" id="I2H9W9"/>
<evidence type="ECO:0000313" key="5">
    <source>
        <dbReference type="EMBL" id="CCH63171.1"/>
    </source>
</evidence>
<dbReference type="OrthoDB" id="684045at2759"/>
<dbReference type="eggNOG" id="KOG0511">
    <property type="taxonomic scope" value="Eukaryota"/>
</dbReference>
<sequence>MNQKFEDLCYACRVGDLEDAQRLITAGVNPNAVDSFDNTPLFLASLCGHESVVRLLLRSGASCDRDRYEGARCIYGALTDSIRDLLIQHDVSKAVDLAQPFATHLSSLFRDPFVATDDLTVTGHESVSAGKEFSCFKLHRFLLSARSQKLKSLLANEWSALESVPFPIYMVSDKILIIILKYFYLIPVLHEIGTNLYDDVIQIANWLNLSLLSASLDKLKHLARPDERANLIVEFQVKFNDMAREDLRLFVNDKIILNSVLLPSTGMEQHVLRKVVSDFKTKGIYPDIYILITNKLGEQRLYPCHLSILLRSDYFKLMFENGFQEFQYYYYDNSLSYKDNRNYCPIISLPPCDFSVFDIILRYFYYDEVDILWNHSIDVLILADYLQDNRLKSMATVCITKSKEILDNYSILDLLLISWAVKMERLEHFCAKYLAMNLSNFIKLQEFKDAILLSSKRISSRQETDTIELVDDIKYYLLEKYSLELEDVDYFNELDLDFQKSSGFLDYKNDIRLLEDLLTSLNLFSER</sequence>
<keyword evidence="6" id="KW-1185">Reference proteome</keyword>
<dbReference type="InterPro" id="IPR011333">
    <property type="entry name" value="SKP1/BTB/POZ_sf"/>
</dbReference>
<dbReference type="PANTHER" id="PTHR46231:SF1">
    <property type="entry name" value="ANKYRIN REPEAT AND BTB_POZ DOMAIN-CONTAINING PROTEIN 1"/>
    <property type="match status" value="1"/>
</dbReference>
<evidence type="ECO:0000256" key="3">
    <source>
        <dbReference type="PROSITE-ProRule" id="PRU00023"/>
    </source>
</evidence>
<dbReference type="GO" id="GO:0005737">
    <property type="term" value="C:cytoplasm"/>
    <property type="evidence" value="ECO:0007669"/>
    <property type="project" value="TreeGrafter"/>
</dbReference>
<protein>
    <recommendedName>
        <fullName evidence="4">BTB domain-containing protein</fullName>
    </recommendedName>
</protein>
<feature type="domain" description="BTB" evidence="4">
    <location>
        <begin position="117"/>
        <end position="184"/>
    </location>
</feature>
<evidence type="ECO:0000256" key="1">
    <source>
        <dbReference type="ARBA" id="ARBA00022737"/>
    </source>
</evidence>
<dbReference type="InterPro" id="IPR000210">
    <property type="entry name" value="BTB/POZ_dom"/>
</dbReference>
<feature type="repeat" description="ANK" evidence="3">
    <location>
        <begin position="36"/>
        <end position="68"/>
    </location>
</feature>
<dbReference type="AlphaFoldDB" id="I2H9W9"/>
<keyword evidence="2 3" id="KW-0040">ANK repeat</keyword>
<gene>
    <name evidence="5" type="primary">TBLA0J01770</name>
    <name evidence="5" type="ORF">TBLA_0J01770</name>
</gene>
<dbReference type="PROSITE" id="PS50297">
    <property type="entry name" value="ANK_REP_REGION"/>
    <property type="match status" value="1"/>
</dbReference>
<dbReference type="InterPro" id="IPR002110">
    <property type="entry name" value="Ankyrin_rpt"/>
</dbReference>
<proteinExistence type="predicted"/>
<dbReference type="OMA" id="EGARCIY"/>
<dbReference type="InterPro" id="IPR036770">
    <property type="entry name" value="Ankyrin_rpt-contain_sf"/>
</dbReference>
<dbReference type="FunCoup" id="I2H9W9">
    <property type="interactions" value="63"/>
</dbReference>
<accession>I2H9W9</accession>
<dbReference type="HOGENOM" id="CLU_022885_2_0_1"/>
<dbReference type="PANTHER" id="PTHR46231">
    <property type="entry name" value="ANKYRIN REPEAT AND BTB/POZ DOMAIN-CONTAINING PROTEIN 1"/>
    <property type="match status" value="1"/>
</dbReference>
<dbReference type="SMART" id="SM00225">
    <property type="entry name" value="BTB"/>
    <property type="match status" value="2"/>
</dbReference>
<dbReference type="EMBL" id="HE806325">
    <property type="protein sequence ID" value="CCH63171.1"/>
    <property type="molecule type" value="Genomic_DNA"/>
</dbReference>
<dbReference type="CDD" id="cd18186">
    <property type="entry name" value="BTB_POZ_ZBTB_KLHL-like"/>
    <property type="match status" value="1"/>
</dbReference>
<dbReference type="KEGG" id="tbl:TBLA_0J01770"/>
<dbReference type="GO" id="GO:0000151">
    <property type="term" value="C:ubiquitin ligase complex"/>
    <property type="evidence" value="ECO:0007669"/>
    <property type="project" value="TreeGrafter"/>
</dbReference>
<dbReference type="SUPFAM" id="SSF54695">
    <property type="entry name" value="POZ domain"/>
    <property type="match status" value="2"/>
</dbReference>
<organism evidence="5 6">
    <name type="scientific">Henningerozyma blattae (strain ATCC 34711 / CBS 6284 / DSM 70876 / NBRC 10599 / NRRL Y-10934 / UCD 77-7)</name>
    <name type="common">Yeast</name>
    <name type="synonym">Tetrapisispora blattae</name>
    <dbReference type="NCBI Taxonomy" id="1071380"/>
    <lineage>
        <taxon>Eukaryota</taxon>
        <taxon>Fungi</taxon>
        <taxon>Dikarya</taxon>
        <taxon>Ascomycota</taxon>
        <taxon>Saccharomycotina</taxon>
        <taxon>Saccharomycetes</taxon>
        <taxon>Saccharomycetales</taxon>
        <taxon>Saccharomycetaceae</taxon>
        <taxon>Henningerozyma</taxon>
    </lineage>
</organism>
<reference evidence="5 6" key="1">
    <citation type="journal article" date="2011" name="Proc. Natl. Acad. Sci. U.S.A.">
        <title>Evolutionary erosion of yeast sex chromosomes by mating-type switching accidents.</title>
        <authorList>
            <person name="Gordon J.L."/>
            <person name="Armisen D."/>
            <person name="Proux-Wera E."/>
            <person name="Oheigeartaigh S.S."/>
            <person name="Byrne K.P."/>
            <person name="Wolfe K.H."/>
        </authorList>
    </citation>
    <scope>NUCLEOTIDE SEQUENCE [LARGE SCALE GENOMIC DNA]</scope>
    <source>
        <strain evidence="6">ATCC 34711 / CBS 6284 / DSM 70876 / NBRC 10599 / NRRL Y-10934 / UCD 77-7</strain>
    </source>
</reference>
<dbReference type="SMART" id="SM00248">
    <property type="entry name" value="ANK"/>
    <property type="match status" value="2"/>
</dbReference>
<evidence type="ECO:0000313" key="6">
    <source>
        <dbReference type="Proteomes" id="UP000002866"/>
    </source>
</evidence>
<dbReference type="InterPro" id="IPR044515">
    <property type="entry name" value="ABTB1"/>
</dbReference>
<dbReference type="Gene3D" id="1.25.40.20">
    <property type="entry name" value="Ankyrin repeat-containing domain"/>
    <property type="match status" value="1"/>
</dbReference>
<dbReference type="RefSeq" id="XP_004182690.1">
    <property type="nucleotide sequence ID" value="XM_004182642.1"/>
</dbReference>
<feature type="domain" description="BTB" evidence="4">
    <location>
        <begin position="286"/>
        <end position="373"/>
    </location>
</feature>
<dbReference type="Pfam" id="PF00651">
    <property type="entry name" value="BTB"/>
    <property type="match status" value="1"/>
</dbReference>
<dbReference type="PROSITE" id="PS50097">
    <property type="entry name" value="BTB"/>
    <property type="match status" value="2"/>
</dbReference>
<keyword evidence="1" id="KW-0677">Repeat</keyword>
<evidence type="ECO:0000256" key="2">
    <source>
        <dbReference type="ARBA" id="ARBA00023043"/>
    </source>
</evidence>
<dbReference type="Gene3D" id="3.30.710.10">
    <property type="entry name" value="Potassium Channel Kv1.1, Chain A"/>
    <property type="match status" value="2"/>
</dbReference>
<dbReference type="Pfam" id="PF12796">
    <property type="entry name" value="Ank_2"/>
    <property type="match status" value="1"/>
</dbReference>
<dbReference type="Proteomes" id="UP000002866">
    <property type="component" value="Chromosome 10"/>
</dbReference>